<evidence type="ECO:0000259" key="1">
    <source>
        <dbReference type="Pfam" id="PF13649"/>
    </source>
</evidence>
<protein>
    <recommendedName>
        <fullName evidence="1">Methyltransferase domain-containing protein</fullName>
    </recommendedName>
</protein>
<dbReference type="VEuPathDB" id="FungiDB:HMPREF1541_10173"/>
<sequence length="209" mass="22628">MSYVSKINADPGPEELRRLYDQWAATYHEDLTGDSQNYVAPAITAQAVLKTLGTDHIDPDLEILDAGCGTGWVGTKLAQVGAKRIDGNDISPGMLKVARETGVYRHLNTVDLTKPLSVPTGTYDVVTCIGTFLLGHVGPEALPEFVRILKTGGIVVATVRDNVWEAKGYKATIDKLVQEGKIKLISAQISDYRKGANIEAFLVIFSKIA</sequence>
<dbReference type="Proteomes" id="UP000030752">
    <property type="component" value="Unassembled WGS sequence"/>
</dbReference>
<reference evidence="2 3" key="1">
    <citation type="submission" date="2013-03" db="EMBL/GenBank/DDBJ databases">
        <title>The Genome Sequence of Phialophora europaea CBS 101466.</title>
        <authorList>
            <consortium name="The Broad Institute Genomics Platform"/>
            <person name="Cuomo C."/>
            <person name="de Hoog S."/>
            <person name="Gorbushina A."/>
            <person name="Walker B."/>
            <person name="Young S.K."/>
            <person name="Zeng Q."/>
            <person name="Gargeya S."/>
            <person name="Fitzgerald M."/>
            <person name="Haas B."/>
            <person name="Abouelleil A."/>
            <person name="Allen A.W."/>
            <person name="Alvarado L."/>
            <person name="Arachchi H.M."/>
            <person name="Berlin A.M."/>
            <person name="Chapman S.B."/>
            <person name="Gainer-Dewar J."/>
            <person name="Goldberg J."/>
            <person name="Griggs A."/>
            <person name="Gujja S."/>
            <person name="Hansen M."/>
            <person name="Howarth C."/>
            <person name="Imamovic A."/>
            <person name="Ireland A."/>
            <person name="Larimer J."/>
            <person name="McCowan C."/>
            <person name="Murphy C."/>
            <person name="Pearson M."/>
            <person name="Poon T.W."/>
            <person name="Priest M."/>
            <person name="Roberts A."/>
            <person name="Saif S."/>
            <person name="Shea T."/>
            <person name="Sisk P."/>
            <person name="Sykes S."/>
            <person name="Wortman J."/>
            <person name="Nusbaum C."/>
            <person name="Birren B."/>
        </authorList>
    </citation>
    <scope>NUCLEOTIDE SEQUENCE [LARGE SCALE GENOMIC DNA]</scope>
    <source>
        <strain evidence="2 3">CBS 101466</strain>
    </source>
</reference>
<gene>
    <name evidence="2" type="ORF">HMPREF1541_10173</name>
</gene>
<feature type="domain" description="Methyltransferase" evidence="1">
    <location>
        <begin position="63"/>
        <end position="153"/>
    </location>
</feature>
<dbReference type="GeneID" id="19977512"/>
<proteinExistence type="predicted"/>
<keyword evidence="3" id="KW-1185">Reference proteome</keyword>
<dbReference type="Pfam" id="PF13649">
    <property type="entry name" value="Methyltransf_25"/>
    <property type="match status" value="1"/>
</dbReference>
<organism evidence="2 3">
    <name type="scientific">Cyphellophora europaea (strain CBS 101466)</name>
    <name type="common">Phialophora europaea</name>
    <dbReference type="NCBI Taxonomy" id="1220924"/>
    <lineage>
        <taxon>Eukaryota</taxon>
        <taxon>Fungi</taxon>
        <taxon>Dikarya</taxon>
        <taxon>Ascomycota</taxon>
        <taxon>Pezizomycotina</taxon>
        <taxon>Eurotiomycetes</taxon>
        <taxon>Chaetothyriomycetidae</taxon>
        <taxon>Chaetothyriales</taxon>
        <taxon>Cyphellophoraceae</taxon>
        <taxon>Cyphellophora</taxon>
    </lineage>
</organism>
<dbReference type="PANTHER" id="PTHR43591:SF110">
    <property type="entry name" value="RHODANESE DOMAIN-CONTAINING PROTEIN"/>
    <property type="match status" value="1"/>
</dbReference>
<dbReference type="SUPFAM" id="SSF53335">
    <property type="entry name" value="S-adenosyl-L-methionine-dependent methyltransferases"/>
    <property type="match status" value="1"/>
</dbReference>
<dbReference type="CDD" id="cd02440">
    <property type="entry name" value="AdoMet_MTases"/>
    <property type="match status" value="1"/>
</dbReference>
<dbReference type="OrthoDB" id="66144at2759"/>
<evidence type="ECO:0000313" key="3">
    <source>
        <dbReference type="Proteomes" id="UP000030752"/>
    </source>
</evidence>
<dbReference type="AlphaFoldDB" id="W2S902"/>
<dbReference type="Gene3D" id="3.40.50.150">
    <property type="entry name" value="Vaccinia Virus protein VP39"/>
    <property type="match status" value="1"/>
</dbReference>
<dbReference type="InterPro" id="IPR029063">
    <property type="entry name" value="SAM-dependent_MTases_sf"/>
</dbReference>
<dbReference type="InterPro" id="IPR041698">
    <property type="entry name" value="Methyltransf_25"/>
</dbReference>
<dbReference type="PANTHER" id="PTHR43591">
    <property type="entry name" value="METHYLTRANSFERASE"/>
    <property type="match status" value="1"/>
</dbReference>
<dbReference type="EMBL" id="KB822714">
    <property type="protein sequence ID" value="ETN44503.1"/>
    <property type="molecule type" value="Genomic_DNA"/>
</dbReference>
<dbReference type="eggNOG" id="KOG1541">
    <property type="taxonomic scope" value="Eukaryota"/>
</dbReference>
<evidence type="ECO:0000313" key="2">
    <source>
        <dbReference type="EMBL" id="ETN44503.1"/>
    </source>
</evidence>
<dbReference type="InParanoid" id="W2S902"/>
<dbReference type="RefSeq" id="XP_008713066.1">
    <property type="nucleotide sequence ID" value="XM_008714844.1"/>
</dbReference>
<accession>W2S902</accession>
<dbReference type="STRING" id="1220924.W2S902"/>
<dbReference type="HOGENOM" id="CLU_090201_3_1_1"/>
<name>W2S902_CYPE1</name>